<evidence type="ECO:0000256" key="1">
    <source>
        <dbReference type="ARBA" id="ARBA00001946"/>
    </source>
</evidence>
<dbReference type="PROSITE" id="PS00108">
    <property type="entry name" value="PROTEIN_KINASE_ST"/>
    <property type="match status" value="1"/>
</dbReference>
<evidence type="ECO:0000256" key="6">
    <source>
        <dbReference type="ARBA" id="ARBA00022723"/>
    </source>
</evidence>
<feature type="compositionally biased region" description="Basic and acidic residues" evidence="14">
    <location>
        <begin position="1314"/>
        <end position="1331"/>
    </location>
</feature>
<evidence type="ECO:0000256" key="12">
    <source>
        <dbReference type="ARBA" id="ARBA00048679"/>
    </source>
</evidence>
<feature type="compositionally biased region" description="Basic and acidic residues" evidence="14">
    <location>
        <begin position="720"/>
        <end position="737"/>
    </location>
</feature>
<feature type="region of interest" description="Disordered" evidence="14">
    <location>
        <begin position="379"/>
        <end position="420"/>
    </location>
</feature>
<feature type="region of interest" description="Disordered" evidence="14">
    <location>
        <begin position="953"/>
        <end position="1010"/>
    </location>
</feature>
<dbReference type="GO" id="GO:0005524">
    <property type="term" value="F:ATP binding"/>
    <property type="evidence" value="ECO:0007669"/>
    <property type="project" value="UniProtKB-UniRule"/>
</dbReference>
<feature type="compositionally biased region" description="Basic and acidic residues" evidence="14">
    <location>
        <begin position="1278"/>
        <end position="1294"/>
    </location>
</feature>
<dbReference type="FunFam" id="3.30.200.20:FF:000097">
    <property type="entry name" value="Probable serine/threonine-protein kinase nek1"/>
    <property type="match status" value="1"/>
</dbReference>
<keyword evidence="9 13" id="KW-0067">ATP-binding</keyword>
<feature type="compositionally biased region" description="Basic and acidic residues" evidence="14">
    <location>
        <begin position="1375"/>
        <end position="1387"/>
    </location>
</feature>
<dbReference type="InterPro" id="IPR000719">
    <property type="entry name" value="Prot_kinase_dom"/>
</dbReference>
<evidence type="ECO:0000313" key="16">
    <source>
        <dbReference type="EMBL" id="CAE0676106.1"/>
    </source>
</evidence>
<feature type="region of interest" description="Disordered" evidence="14">
    <location>
        <begin position="283"/>
        <end position="342"/>
    </location>
</feature>
<feature type="domain" description="Protein kinase" evidence="15">
    <location>
        <begin position="5"/>
        <end position="261"/>
    </location>
</feature>
<dbReference type="GO" id="GO:0046872">
    <property type="term" value="F:metal ion binding"/>
    <property type="evidence" value="ECO:0007669"/>
    <property type="project" value="UniProtKB-KW"/>
</dbReference>
<feature type="compositionally biased region" description="Basic and acidic residues" evidence="14">
    <location>
        <begin position="1244"/>
        <end position="1267"/>
    </location>
</feature>
<comment type="catalytic activity">
    <reaction evidence="12">
        <text>L-seryl-[protein] + ATP = O-phospho-L-seryl-[protein] + ADP + H(+)</text>
        <dbReference type="Rhea" id="RHEA:17989"/>
        <dbReference type="Rhea" id="RHEA-COMP:9863"/>
        <dbReference type="Rhea" id="RHEA-COMP:11604"/>
        <dbReference type="ChEBI" id="CHEBI:15378"/>
        <dbReference type="ChEBI" id="CHEBI:29999"/>
        <dbReference type="ChEBI" id="CHEBI:30616"/>
        <dbReference type="ChEBI" id="CHEBI:83421"/>
        <dbReference type="ChEBI" id="CHEBI:456216"/>
        <dbReference type="EC" id="2.7.11.1"/>
    </reaction>
</comment>
<dbReference type="CDD" id="cd08215">
    <property type="entry name" value="STKc_Nek"/>
    <property type="match status" value="1"/>
</dbReference>
<feature type="compositionally biased region" description="Basic and acidic residues" evidence="14">
    <location>
        <begin position="556"/>
        <end position="566"/>
    </location>
</feature>
<feature type="compositionally biased region" description="Basic and acidic residues" evidence="14">
    <location>
        <begin position="507"/>
        <end position="520"/>
    </location>
</feature>
<evidence type="ECO:0000256" key="3">
    <source>
        <dbReference type="ARBA" id="ARBA00012513"/>
    </source>
</evidence>
<evidence type="ECO:0000256" key="11">
    <source>
        <dbReference type="ARBA" id="ARBA00047899"/>
    </source>
</evidence>
<evidence type="ECO:0000259" key="15">
    <source>
        <dbReference type="PROSITE" id="PS50011"/>
    </source>
</evidence>
<dbReference type="PANTHER" id="PTHR44899">
    <property type="entry name" value="CAMK FAMILY PROTEIN KINASE"/>
    <property type="match status" value="1"/>
</dbReference>
<feature type="compositionally biased region" description="Basic and acidic residues" evidence="14">
    <location>
        <begin position="607"/>
        <end position="627"/>
    </location>
</feature>
<keyword evidence="7 13" id="KW-0547">Nucleotide-binding</keyword>
<dbReference type="FunFam" id="1.10.510.10:FF:000172">
    <property type="entry name" value="serine/threonine-protein kinase Nek1 isoform X1"/>
    <property type="match status" value="1"/>
</dbReference>
<dbReference type="InterPro" id="IPR008271">
    <property type="entry name" value="Ser/Thr_kinase_AS"/>
</dbReference>
<comment type="catalytic activity">
    <reaction evidence="11">
        <text>L-threonyl-[protein] + ATP = O-phospho-L-threonyl-[protein] + ADP + H(+)</text>
        <dbReference type="Rhea" id="RHEA:46608"/>
        <dbReference type="Rhea" id="RHEA-COMP:11060"/>
        <dbReference type="Rhea" id="RHEA-COMP:11605"/>
        <dbReference type="ChEBI" id="CHEBI:15378"/>
        <dbReference type="ChEBI" id="CHEBI:30013"/>
        <dbReference type="ChEBI" id="CHEBI:30616"/>
        <dbReference type="ChEBI" id="CHEBI:61977"/>
        <dbReference type="ChEBI" id="CHEBI:456216"/>
        <dbReference type="EC" id="2.7.11.1"/>
    </reaction>
</comment>
<feature type="compositionally biased region" description="Low complexity" evidence="14">
    <location>
        <begin position="995"/>
        <end position="1004"/>
    </location>
</feature>
<feature type="region of interest" description="Disordered" evidence="14">
    <location>
        <begin position="1244"/>
        <end position="1459"/>
    </location>
</feature>
<keyword evidence="6" id="KW-0479">Metal-binding</keyword>
<feature type="compositionally biased region" description="Basic residues" evidence="14">
    <location>
        <begin position="321"/>
        <end position="333"/>
    </location>
</feature>
<name>A0A7S3Z998_9EUKA</name>
<evidence type="ECO:0000256" key="7">
    <source>
        <dbReference type="ARBA" id="ARBA00022741"/>
    </source>
</evidence>
<evidence type="ECO:0000256" key="10">
    <source>
        <dbReference type="ARBA" id="ARBA00022842"/>
    </source>
</evidence>
<organism evidence="16">
    <name type="scientific">Lotharella globosa</name>
    <dbReference type="NCBI Taxonomy" id="91324"/>
    <lineage>
        <taxon>Eukaryota</taxon>
        <taxon>Sar</taxon>
        <taxon>Rhizaria</taxon>
        <taxon>Cercozoa</taxon>
        <taxon>Chlorarachniophyceae</taxon>
        <taxon>Lotharella</taxon>
    </lineage>
</organism>
<feature type="compositionally biased region" description="Basic and acidic residues" evidence="14">
    <location>
        <begin position="974"/>
        <end position="993"/>
    </location>
</feature>
<dbReference type="EMBL" id="HBIV01039314">
    <property type="protein sequence ID" value="CAE0676106.1"/>
    <property type="molecule type" value="Transcribed_RNA"/>
</dbReference>
<proteinExistence type="inferred from homology"/>
<dbReference type="InterPro" id="IPR011009">
    <property type="entry name" value="Kinase-like_dom_sf"/>
</dbReference>
<feature type="region of interest" description="Disordered" evidence="14">
    <location>
        <begin position="469"/>
        <end position="490"/>
    </location>
</feature>
<evidence type="ECO:0000256" key="13">
    <source>
        <dbReference type="PROSITE-ProRule" id="PRU10141"/>
    </source>
</evidence>
<keyword evidence="5" id="KW-0808">Transferase</keyword>
<sequence length="1539" mass="177173">MDRKYDVQKKLGEGGFGKVFLAREKTSGKSYVVKQIDCSALENKKDAMKEIDFLSKMSHPNIIGYREWFEEAKGRQKYIYIAMDYADGGDLEGKIKQQRGRHFKEKRIVDWTIQICLALKHVHDRKILHRDIKSQNIFLMRNGMVKLGDFGIAKTLKNTRAMARTQIGTPYYLSPEICRSRAYDAKSDMWAVGVVMYELTNLRHPFTASSMEGLVRRICNGQPGPIVRTYSANLRNLVMKLLNKKPKNRPTVNTVLRKKWFMSQIERFLSSGKIQEEFSHTVIHGKIPPPKPPESRHDAKFLAPPGKKASEAESKPAARAKPVKSVKKDRRRKEREEAKKVAGMDAYRQIHAAQRVHRQQVLDMEKQAKEAEMRRKAQEAKAQEMKRRRAAFAAKRKVEMQEAKRRGEIRRKEAERRRREERRRLLEIQQREKEERHRMYLDNRKAAQYNMKRAERIAPSPYYAKEAFAAPAAANSRPSSSKHISDHGEALRRARIEVYQDRMKLKEKMKALEHKNKEQRQVPSHSPFADKPPSAWQLPSARDRSPRGRGRQAEQGAREAELERARREAFEDRMRLKEKMRVLNQGEHASPPHTADCHGRPQSSPRVELHHPHRPARESEKERLEREKKEMLARARKEIYEDRMRLKAKMHGIYHRSPPLKDDSAARYDALIARGEEVDRQYLADQAKQQDKEAVDHERLLEKARIEAYQERMKLKEMMRRYDPRKPSPEQPLHEVTRSTSEPNRPCSPPREILPVRRRETAQERHEREHKEALARARKEAYQDRMRLKAKMKAQRQRSEPAHSTPAADVSPSYDRVAKKRESAQERHRREHEEALEKIRKQHFEERMRLKKKAEESAANKELLKVNDVGPLKAPQRLRRQESIEERHKREYEESERRLRHKELPSNIVEPEDKNEECPPKPTKPIQMVDEAALARARREAFEERKRLQAKAKAARQAEKSGEIEMNIVASKGNDARRMEFEKRMKERQERLKAAKASKNNGGAQCEKTLVKPSVKPSDVTVRVKPGACKKGSLATPISKPTLPSERTISSKRRERRKSRGRRKGSSGKRNLSPSREQAESSSDNLKDACEGGDQMQRMRQQCLKLHNVIAIEPVSRLLDFQELQMQLLTYEVTLGKLKTAAKLLQESRFALFKRLAVDSSEVLIANNEEQERGVELYSSCAVPAQRLYKIAKAAIDSEEDLLRVEKAVSAGYMCLSGINNLANASGKDRVELWLSLLGTKAKTGKDSKAPVSDVPEKNDDKEDSTRPKSPNSALPRSESRRPRTSEGSRDPTPRPEPTPRTAKLMDADALMQELEKDRESWPETPRKAAKSDNNQEEDTEEAEGAEESSMDLEGEGAQRQAVDFINMMNTLRKLVKDNGNEDKNGRDEEEEDGQRNETEEGTGATELGRNGGMDAENLSSPKLLVSPDSDSEEEETQSMKPENQDSAEPNRGMPSMRRQASVDINSLAIQVEVFRSHLEQLFGTDMLCSLYGALSADNEKSSTEGREALLKQLLPPSQHKHIGTFEKLFQLEDQLWIQ</sequence>
<feature type="compositionally biased region" description="Basic and acidic residues" evidence="14">
    <location>
        <begin position="816"/>
        <end position="865"/>
    </location>
</feature>
<dbReference type="PROSITE" id="PS50011">
    <property type="entry name" value="PROTEIN_KINASE_DOM"/>
    <property type="match status" value="1"/>
</dbReference>
<keyword evidence="8" id="KW-0418">Kinase</keyword>
<dbReference type="SUPFAM" id="SSF56112">
    <property type="entry name" value="Protein kinase-like (PK-like)"/>
    <property type="match status" value="1"/>
</dbReference>
<evidence type="ECO:0000256" key="9">
    <source>
        <dbReference type="ARBA" id="ARBA00022840"/>
    </source>
</evidence>
<reference evidence="16" key="1">
    <citation type="submission" date="2021-01" db="EMBL/GenBank/DDBJ databases">
        <authorList>
            <person name="Corre E."/>
            <person name="Pelletier E."/>
            <person name="Niang G."/>
            <person name="Scheremetjew M."/>
            <person name="Finn R."/>
            <person name="Kale V."/>
            <person name="Holt S."/>
            <person name="Cochrane G."/>
            <person name="Meng A."/>
            <person name="Brown T."/>
            <person name="Cohen L."/>
        </authorList>
    </citation>
    <scope>NUCLEOTIDE SEQUENCE</scope>
    <source>
        <strain evidence="16">CCCM811</strain>
    </source>
</reference>
<feature type="binding site" evidence="13">
    <location>
        <position position="34"/>
    </location>
    <ligand>
        <name>ATP</name>
        <dbReference type="ChEBI" id="CHEBI:30616"/>
    </ligand>
</feature>
<dbReference type="Gene3D" id="1.10.510.10">
    <property type="entry name" value="Transferase(Phosphotransferase) domain 1"/>
    <property type="match status" value="1"/>
</dbReference>
<dbReference type="EC" id="2.7.11.1" evidence="3"/>
<feature type="compositionally biased region" description="Basic and acidic residues" evidence="14">
    <location>
        <begin position="396"/>
        <end position="420"/>
    </location>
</feature>
<feature type="compositionally biased region" description="Basic and acidic residues" evidence="14">
    <location>
        <begin position="879"/>
        <end position="897"/>
    </location>
</feature>
<feature type="compositionally biased region" description="Basic residues" evidence="14">
    <location>
        <begin position="1050"/>
        <end position="1067"/>
    </location>
</feature>
<feature type="region of interest" description="Disordered" evidence="14">
    <location>
        <begin position="586"/>
        <end position="627"/>
    </location>
</feature>
<keyword evidence="10" id="KW-0460">Magnesium</keyword>
<dbReference type="InterPro" id="IPR051131">
    <property type="entry name" value="NEK_Ser/Thr_kinase_NIMA"/>
</dbReference>
<feature type="compositionally biased region" description="Basic and acidic residues" evidence="14">
    <location>
        <begin position="754"/>
        <end position="787"/>
    </location>
</feature>
<feature type="compositionally biased region" description="Polar residues" evidence="14">
    <location>
        <begin position="1072"/>
        <end position="1084"/>
    </location>
</feature>
<evidence type="ECO:0000256" key="5">
    <source>
        <dbReference type="ARBA" id="ARBA00022679"/>
    </source>
</evidence>
<accession>A0A7S3Z998</accession>
<evidence type="ECO:0000256" key="14">
    <source>
        <dbReference type="SAM" id="MobiDB-lite"/>
    </source>
</evidence>
<dbReference type="PROSITE" id="PS00107">
    <property type="entry name" value="PROTEIN_KINASE_ATP"/>
    <property type="match status" value="1"/>
</dbReference>
<evidence type="ECO:0000256" key="4">
    <source>
        <dbReference type="ARBA" id="ARBA00022527"/>
    </source>
</evidence>
<comment type="similarity">
    <text evidence="2">Belongs to the protein kinase superfamily. NEK Ser/Thr protein kinase family. NIMA subfamily.</text>
</comment>
<dbReference type="SMART" id="SM00220">
    <property type="entry name" value="S_TKc"/>
    <property type="match status" value="1"/>
</dbReference>
<comment type="cofactor">
    <cofactor evidence="1">
        <name>Mg(2+)</name>
        <dbReference type="ChEBI" id="CHEBI:18420"/>
    </cofactor>
</comment>
<protein>
    <recommendedName>
        <fullName evidence="3">non-specific serine/threonine protein kinase</fullName>
        <ecNumber evidence="3">2.7.11.1</ecNumber>
    </recommendedName>
</protein>
<dbReference type="InterPro" id="IPR017441">
    <property type="entry name" value="Protein_kinase_ATP_BS"/>
</dbReference>
<feature type="region of interest" description="Disordered" evidence="14">
    <location>
        <begin position="1030"/>
        <end position="1092"/>
    </location>
</feature>
<dbReference type="Gene3D" id="3.30.200.20">
    <property type="entry name" value="Phosphorylase Kinase, domain 1"/>
    <property type="match status" value="1"/>
</dbReference>
<gene>
    <name evidence="16" type="ORF">LGLO00237_LOCUS27884</name>
</gene>
<feature type="region of interest" description="Disordered" evidence="14">
    <location>
        <begin position="507"/>
        <end position="566"/>
    </location>
</feature>
<feature type="compositionally biased region" description="Polar residues" evidence="14">
    <location>
        <begin position="1439"/>
        <end position="1448"/>
    </location>
</feature>
<keyword evidence="4" id="KW-0723">Serine/threonine-protein kinase</keyword>
<feature type="region of interest" description="Disordered" evidence="14">
    <location>
        <begin position="720"/>
        <end position="928"/>
    </location>
</feature>
<dbReference type="PANTHER" id="PTHR44899:SF3">
    <property type="entry name" value="SERINE_THREONINE-PROTEIN KINASE NEK1"/>
    <property type="match status" value="1"/>
</dbReference>
<dbReference type="Pfam" id="PF00069">
    <property type="entry name" value="Pkinase"/>
    <property type="match status" value="1"/>
</dbReference>
<feature type="compositionally biased region" description="Acidic residues" evidence="14">
    <location>
        <begin position="1335"/>
        <end position="1355"/>
    </location>
</feature>
<evidence type="ECO:0000256" key="8">
    <source>
        <dbReference type="ARBA" id="ARBA00022777"/>
    </source>
</evidence>
<dbReference type="GO" id="GO:0004674">
    <property type="term" value="F:protein serine/threonine kinase activity"/>
    <property type="evidence" value="ECO:0007669"/>
    <property type="project" value="UniProtKB-KW"/>
</dbReference>
<evidence type="ECO:0000256" key="2">
    <source>
        <dbReference type="ARBA" id="ARBA00010886"/>
    </source>
</evidence>